<dbReference type="Proteomes" id="UP000626109">
    <property type="component" value="Unassembled WGS sequence"/>
</dbReference>
<comment type="caution">
    <text evidence="4">The sequence shown here is derived from an EMBL/GenBank/DDBJ whole genome shotgun (WGS) entry which is preliminary data.</text>
</comment>
<gene>
    <name evidence="4" type="ORF">PGLA2088_LOCUS9398</name>
</gene>
<evidence type="ECO:0000256" key="1">
    <source>
        <dbReference type="SAM" id="MobiDB-lite"/>
    </source>
</evidence>
<feature type="transmembrane region" description="Helical" evidence="2">
    <location>
        <begin position="33"/>
        <end position="52"/>
    </location>
</feature>
<dbReference type="EMBL" id="CAJNNW010010392">
    <property type="protein sequence ID" value="CAE8651999.1"/>
    <property type="molecule type" value="Genomic_DNA"/>
</dbReference>
<keyword evidence="2" id="KW-0812">Transmembrane</keyword>
<reference evidence="4" key="1">
    <citation type="submission" date="2021-02" db="EMBL/GenBank/DDBJ databases">
        <authorList>
            <person name="Dougan E. K."/>
            <person name="Rhodes N."/>
            <person name="Thang M."/>
            <person name="Chan C."/>
        </authorList>
    </citation>
    <scope>NUCLEOTIDE SEQUENCE</scope>
</reference>
<dbReference type="InterPro" id="IPR045206">
    <property type="entry name" value="Maestro_heat-like_prot"/>
</dbReference>
<dbReference type="InterPro" id="IPR055408">
    <property type="entry name" value="HEAT_MROH2B-like"/>
</dbReference>
<organism evidence="4 5">
    <name type="scientific">Polarella glacialis</name>
    <name type="common">Dinoflagellate</name>
    <dbReference type="NCBI Taxonomy" id="89957"/>
    <lineage>
        <taxon>Eukaryota</taxon>
        <taxon>Sar</taxon>
        <taxon>Alveolata</taxon>
        <taxon>Dinophyceae</taxon>
        <taxon>Suessiales</taxon>
        <taxon>Suessiaceae</taxon>
        <taxon>Polarella</taxon>
    </lineage>
</organism>
<feature type="region of interest" description="Disordered" evidence="1">
    <location>
        <begin position="1051"/>
        <end position="1073"/>
    </location>
</feature>
<evidence type="ECO:0000259" key="3">
    <source>
        <dbReference type="Pfam" id="PF23210"/>
    </source>
</evidence>
<name>A0A813IN24_POLGL</name>
<keyword evidence="2" id="KW-1133">Transmembrane helix</keyword>
<dbReference type="PANTHER" id="PTHR23120">
    <property type="entry name" value="MAESTRO-RELATED HEAT DOMAIN-CONTAINING"/>
    <property type="match status" value="1"/>
</dbReference>
<feature type="domain" description="MROH2B-like HEAT-repeats" evidence="3">
    <location>
        <begin position="697"/>
        <end position="830"/>
    </location>
</feature>
<dbReference type="GO" id="GO:0005737">
    <property type="term" value="C:cytoplasm"/>
    <property type="evidence" value="ECO:0007669"/>
    <property type="project" value="TreeGrafter"/>
</dbReference>
<evidence type="ECO:0000256" key="2">
    <source>
        <dbReference type="SAM" id="Phobius"/>
    </source>
</evidence>
<dbReference type="Pfam" id="PF23210">
    <property type="entry name" value="HEAT_Maestro_2"/>
    <property type="match status" value="1"/>
</dbReference>
<protein>
    <recommendedName>
        <fullName evidence="3">MROH2B-like HEAT-repeats domain-containing protein</fullName>
    </recommendedName>
</protein>
<dbReference type="SUPFAM" id="SSF48371">
    <property type="entry name" value="ARM repeat"/>
    <property type="match status" value="1"/>
</dbReference>
<sequence>MLISTLQHLLQDQLCSRHPLFGLSPPKYNTTQGSVSVVVVAVVIVVVVAVVVDGMDFPSPNIGGRLGKADGGRRVMAQAALGDDADLESDNSKEGECVQDIVYCLLETKGGASSTQQTQVAINSSIIQLAKSNFPLVVSAIFSFLEGQKITDQHDMQLLRLLCLVLETRRSDGDGSLDCNIDWTLAKNMARHLVQEVSKVGQAEARKRAISDVLVELAPMYPDLVLSDVLLAISSSSVPSISNSGSGNPPATQPVPPVLVHILTEVAYSTPHILEGRIHEVMSRYLDLMKRDRTPEMRLLLLRAWCSLCVALVNSAMTEPGDTMASDDSAFSRRFGAAAVALRRRRAAQSSELSSEDQRRAAQVLGTAFTLLMSLWQGWKDLTARVAVMEAFGHFSLVIPRDQFLTNADSLLELLLGLLSRQATALGSVAPLPPMALVRGTCLLLQACIDADPEMLTLENTLQTLTSSLFAWTVAGGPLQYLQGSLANEALQSQAELLRCFDVLAETFSRESLGFLLQKAKGGRDERLAALLVLRHLVGGDIGGAGASTTSRSNGGGASPRFTGSSPGVNWLSGQVVVAIVEGLQALLADGDPAVGLMLGELIVGMVGADMLSPRAASVAGEAKPTAVPKPEHVTALLSFLIRQTAKGPATDVAEQGYVAKLVTKGYAHSADGPSCEEVRSRAGLVLGQLAGSLKPPMRPVLWPMLLRALVNPAMLPGLPVLCRAATQILQSVKSSSEGDAAYRDAGLAQAMHASSGGPQPETLFLWLLVCAHNPLEPPGLGLSVLRCLESLSSLIHPMLGEIWEAPSKRLHTLCAYLEDGVPGDQEFWASALSQEVHFFLSALPEHDDLPARLVDILGGLLKEVSRKDSREASTLAAGAGLGTSDPSDLHRAAIFNLSGVCLSHLGQASKASAAMDALFAYASGTSGSAGTSDQLLGTPAVRRAFARGIGLAAKRHFDLALSALARAARTLGRRAKTDAATRRTGSLAQSFFGKSNAVHIAEQSETQHALPSTRLLCIPGSFEQVFKPSCFRVMASGAEAVMAGRARSFTSSTSGEGVRTHPEAVAPGASESSKGRCFVIGRQRSTHKPPSSNLLGGTSSNQPRVEAVRLACNALGATPDALVATFKLPAARTIYEVERVQYGLDTMAYEGGACEGDSDGTESMSASPVAVSPGSPCDPFQLDSGDENLASLAADEVQFTTPVRQTEQQYFSPANRVLDFDTCSEAPAAAPTLVQQLDGDLQLPSNSGMLAQCQAVSMERVRRFFADLSSLKPGLPPPLFHRGPSAHFQRSGPGVPTTSALAVQTLARPRISLNEPRFLNLEVPQPQGLPAPCFVGRQLGISAIPAGAAQALPALAPLGAGRKTPKPRYFARQPPQQGFSIPATSTLEPAVAQENDVKNVLILVWVSIILPLAMHSPLFSSMGGDFTKHLRVLLGGSSTGTLRRHMPGWKLWLEFSANANCKDLPSLPDVLDFLEALLSGQVMDRGSGKSNVFWLQSPTF</sequence>
<feature type="region of interest" description="Disordered" evidence="1">
    <location>
        <begin position="545"/>
        <end position="564"/>
    </location>
</feature>
<proteinExistence type="predicted"/>
<keyword evidence="2" id="KW-0472">Membrane</keyword>
<dbReference type="InterPro" id="IPR016024">
    <property type="entry name" value="ARM-type_fold"/>
</dbReference>
<dbReference type="PANTHER" id="PTHR23120:SF42">
    <property type="entry name" value="MAESTRO HEAT-LIKE REPEAT FAMILY MEMBER 3"/>
    <property type="match status" value="1"/>
</dbReference>
<accession>A0A813IN24</accession>
<evidence type="ECO:0000313" key="5">
    <source>
        <dbReference type="Proteomes" id="UP000626109"/>
    </source>
</evidence>
<evidence type="ECO:0000313" key="4">
    <source>
        <dbReference type="EMBL" id="CAE8651999.1"/>
    </source>
</evidence>